<proteinExistence type="predicted"/>
<feature type="transmembrane region" description="Helical" evidence="5">
    <location>
        <begin position="356"/>
        <end position="376"/>
    </location>
</feature>
<dbReference type="Proteomes" id="UP000695022">
    <property type="component" value="Unplaced"/>
</dbReference>
<evidence type="ECO:0000256" key="1">
    <source>
        <dbReference type="ARBA" id="ARBA00004141"/>
    </source>
</evidence>
<feature type="transmembrane region" description="Helical" evidence="5">
    <location>
        <begin position="151"/>
        <end position="170"/>
    </location>
</feature>
<dbReference type="RefSeq" id="XP_014679719.1">
    <property type="nucleotide sequence ID" value="XM_014824233.1"/>
</dbReference>
<evidence type="ECO:0000256" key="3">
    <source>
        <dbReference type="ARBA" id="ARBA00022989"/>
    </source>
</evidence>
<dbReference type="InterPro" id="IPR006202">
    <property type="entry name" value="Neur_chan_lig-bd"/>
</dbReference>
<evidence type="ECO:0000313" key="8">
    <source>
        <dbReference type="Proteomes" id="UP000695022"/>
    </source>
</evidence>
<evidence type="ECO:0000256" key="2">
    <source>
        <dbReference type="ARBA" id="ARBA00022692"/>
    </source>
</evidence>
<keyword evidence="2 5" id="KW-0812">Transmembrane</keyword>
<sequence>VVPTNKDIPETDRVRFTSTGDAVYMYPAMLESSCPLEVDYFPFDKHTCELRFLSWSHSGAEIDLFPAANDLDLSSFVDHEEWVITKSKMVRKSIKYSCCEQNYAHVYVYVTIRRKPLFYVFYLIAPSAIITLVALIGFFSPQNDRFEREECVTLGMTTLLSMTVLMMMVADGMPKTSDTVPLIVKYYGGLMVTISTATILTVVNVCVAAKANSEVAISPRIRKIFFSHVAKFLLVYIPRDKEQSANEDVMSRNTVGLIRSATASTERGACVSRKMSGQSTSSYYCEQADTQARNRTDATPIAIASTARDLDENRRIKEKIDALVEVTAFICSHEKRLVANSIQKDWKTLANILDRLFLLLTILSAITFSIYMFTSIPSPEKM</sequence>
<evidence type="ECO:0000256" key="5">
    <source>
        <dbReference type="SAM" id="Phobius"/>
    </source>
</evidence>
<dbReference type="InterPro" id="IPR006201">
    <property type="entry name" value="Neur_channel"/>
</dbReference>
<dbReference type="InterPro" id="IPR036719">
    <property type="entry name" value="Neuro-gated_channel_TM_sf"/>
</dbReference>
<feature type="non-terminal residue" evidence="9">
    <location>
        <position position="1"/>
    </location>
</feature>
<dbReference type="InterPro" id="IPR036734">
    <property type="entry name" value="Neur_chan_lig-bd_sf"/>
</dbReference>
<dbReference type="SUPFAM" id="SSF63712">
    <property type="entry name" value="Nicotinic receptor ligand binding domain-like"/>
    <property type="match status" value="1"/>
</dbReference>
<reference evidence="9" key="1">
    <citation type="submission" date="2025-08" db="UniProtKB">
        <authorList>
            <consortium name="RefSeq"/>
        </authorList>
    </citation>
    <scope>IDENTIFICATION</scope>
</reference>
<dbReference type="InterPro" id="IPR018000">
    <property type="entry name" value="Neurotransmitter_ion_chnl_CS"/>
</dbReference>
<comment type="subcellular location">
    <subcellularLocation>
        <location evidence="1">Membrane</location>
        <topology evidence="1">Multi-pass membrane protein</topology>
    </subcellularLocation>
</comment>
<dbReference type="InterPro" id="IPR006029">
    <property type="entry name" value="Neurotrans-gated_channel_TM"/>
</dbReference>
<dbReference type="CDD" id="cd19051">
    <property type="entry name" value="LGIC_TM_cation"/>
    <property type="match status" value="1"/>
</dbReference>
<dbReference type="Pfam" id="PF02932">
    <property type="entry name" value="Neur_chan_memb"/>
    <property type="match status" value="1"/>
</dbReference>
<keyword evidence="4 5" id="KW-0472">Membrane</keyword>
<feature type="transmembrane region" description="Helical" evidence="5">
    <location>
        <begin position="190"/>
        <end position="212"/>
    </location>
</feature>
<evidence type="ECO:0000259" key="6">
    <source>
        <dbReference type="Pfam" id="PF02931"/>
    </source>
</evidence>
<feature type="transmembrane region" description="Helical" evidence="5">
    <location>
        <begin position="117"/>
        <end position="139"/>
    </location>
</feature>
<dbReference type="Gene3D" id="1.20.58.390">
    <property type="entry name" value="Neurotransmitter-gated ion-channel transmembrane domain"/>
    <property type="match status" value="1"/>
</dbReference>
<gene>
    <name evidence="9" type="primary">LOC106819626</name>
</gene>
<feature type="domain" description="Neurotransmitter-gated ion-channel ligand-binding" evidence="6">
    <location>
        <begin position="10"/>
        <end position="116"/>
    </location>
</feature>
<dbReference type="GeneID" id="106819626"/>
<dbReference type="InterPro" id="IPR038050">
    <property type="entry name" value="Neuro_actylchol_rec"/>
</dbReference>
<feature type="domain" description="Neurotransmitter-gated ion-channel transmembrane" evidence="7">
    <location>
        <begin position="123"/>
        <end position="373"/>
    </location>
</feature>
<organism evidence="8 9">
    <name type="scientific">Priapulus caudatus</name>
    <name type="common">Priapulid worm</name>
    <dbReference type="NCBI Taxonomy" id="37621"/>
    <lineage>
        <taxon>Eukaryota</taxon>
        <taxon>Metazoa</taxon>
        <taxon>Ecdysozoa</taxon>
        <taxon>Scalidophora</taxon>
        <taxon>Priapulida</taxon>
        <taxon>Priapulimorpha</taxon>
        <taxon>Priapulimorphida</taxon>
        <taxon>Priapulidae</taxon>
        <taxon>Priapulus</taxon>
    </lineage>
</organism>
<dbReference type="PANTHER" id="PTHR18945">
    <property type="entry name" value="NEUROTRANSMITTER GATED ION CHANNEL"/>
    <property type="match status" value="1"/>
</dbReference>
<dbReference type="SUPFAM" id="SSF90112">
    <property type="entry name" value="Neurotransmitter-gated ion-channel transmembrane pore"/>
    <property type="match status" value="1"/>
</dbReference>
<accession>A0ABM1F5J8</accession>
<evidence type="ECO:0000259" key="7">
    <source>
        <dbReference type="Pfam" id="PF02932"/>
    </source>
</evidence>
<keyword evidence="3 5" id="KW-1133">Transmembrane helix</keyword>
<name>A0ABM1F5J8_PRICU</name>
<evidence type="ECO:0000256" key="4">
    <source>
        <dbReference type="ARBA" id="ARBA00023136"/>
    </source>
</evidence>
<evidence type="ECO:0000313" key="9">
    <source>
        <dbReference type="RefSeq" id="XP_014679719.1"/>
    </source>
</evidence>
<dbReference type="Pfam" id="PF02931">
    <property type="entry name" value="Neur_chan_LBD"/>
    <property type="match status" value="1"/>
</dbReference>
<protein>
    <submittedName>
        <fullName evidence="9">Acetylcholine receptor subunit alpha-type des-2-like</fullName>
    </submittedName>
</protein>
<dbReference type="Gene3D" id="2.70.170.10">
    <property type="entry name" value="Neurotransmitter-gated ion-channel ligand-binding domain"/>
    <property type="match status" value="1"/>
</dbReference>
<dbReference type="PROSITE" id="PS00236">
    <property type="entry name" value="NEUROTR_ION_CHANNEL"/>
    <property type="match status" value="1"/>
</dbReference>
<keyword evidence="8" id="KW-1185">Reference proteome</keyword>